<evidence type="ECO:0000256" key="1">
    <source>
        <dbReference type="SAM" id="MobiDB-lite"/>
    </source>
</evidence>
<evidence type="ECO:0000313" key="3">
    <source>
        <dbReference type="Proteomes" id="UP000322234"/>
    </source>
</evidence>
<sequence>MLRTPPPPASVPACTIIGGTPGPLARVNGPTPHSQLHVGPGACRSYPITAFALSPALFSLLPDGDLLRERVQLQRVLDCRMQEFRGSEVGERTSPGLCGRSAQWCKTTPESPASFRPSLEA</sequence>
<comment type="caution">
    <text evidence="2">The sequence shown here is derived from an EMBL/GenBank/DDBJ whole genome shotgun (WGS) entry which is preliminary data.</text>
</comment>
<evidence type="ECO:0000313" key="2">
    <source>
        <dbReference type="EMBL" id="MXQ92677.1"/>
    </source>
</evidence>
<keyword evidence="3" id="KW-1185">Reference proteome</keyword>
<dbReference type="EMBL" id="VBQZ03000085">
    <property type="protein sequence ID" value="MXQ92677.1"/>
    <property type="molecule type" value="Genomic_DNA"/>
</dbReference>
<organism evidence="2 3">
    <name type="scientific">Bos mutus</name>
    <name type="common">wild yak</name>
    <dbReference type="NCBI Taxonomy" id="72004"/>
    <lineage>
        <taxon>Eukaryota</taxon>
        <taxon>Metazoa</taxon>
        <taxon>Chordata</taxon>
        <taxon>Craniata</taxon>
        <taxon>Vertebrata</taxon>
        <taxon>Euteleostomi</taxon>
        <taxon>Mammalia</taxon>
        <taxon>Eutheria</taxon>
        <taxon>Laurasiatheria</taxon>
        <taxon>Artiodactyla</taxon>
        <taxon>Ruminantia</taxon>
        <taxon>Pecora</taxon>
        <taxon>Bovidae</taxon>
        <taxon>Bovinae</taxon>
        <taxon>Bos</taxon>
    </lineage>
</organism>
<accession>A0A6B0RV76</accession>
<dbReference type="Proteomes" id="UP000322234">
    <property type="component" value="Unassembled WGS sequence"/>
</dbReference>
<gene>
    <name evidence="2" type="ORF">E5288_WYG004373</name>
</gene>
<name>A0A6B0RV76_9CETA</name>
<protein>
    <submittedName>
        <fullName evidence="2">Uncharacterized protein</fullName>
    </submittedName>
</protein>
<dbReference type="AlphaFoldDB" id="A0A6B0RV76"/>
<reference evidence="2" key="1">
    <citation type="submission" date="2019-10" db="EMBL/GenBank/DDBJ databases">
        <title>The sequence and de novo assembly of the wild yak genome.</title>
        <authorList>
            <person name="Liu Y."/>
        </authorList>
    </citation>
    <scope>NUCLEOTIDE SEQUENCE [LARGE SCALE GENOMIC DNA]</scope>
    <source>
        <strain evidence="2">WY2019</strain>
    </source>
</reference>
<feature type="region of interest" description="Disordered" evidence="1">
    <location>
        <begin position="89"/>
        <end position="121"/>
    </location>
</feature>
<proteinExistence type="predicted"/>